<evidence type="ECO:0000256" key="1">
    <source>
        <dbReference type="SAM" id="MobiDB-lite"/>
    </source>
</evidence>
<dbReference type="EMBL" id="CABVHO010000449">
    <property type="protein sequence ID" value="VVN77193.1"/>
    <property type="molecule type" value="Genomic_DNA"/>
</dbReference>
<accession>A0A5E7ARW3</accession>
<name>A0A5E7ARW3_PSEFL</name>
<proteinExistence type="predicted"/>
<gene>
    <name evidence="2" type="ORF">PS685_05357</name>
</gene>
<dbReference type="Proteomes" id="UP000326437">
    <property type="component" value="Unassembled WGS sequence"/>
</dbReference>
<sequence>MAAGLLGETVDHRQPETGALADGLGGEKRIESLGQDRRRHAGTVVADGDHQVVPGLDRLQGGDVAAVEVHVGGFDQQLAAIGHRVPGVDHQVEQGVFQLTDVGADRPDFLGQLQFQLDMVAFGAAEQVFQGMDQLIGIERFAVQ</sequence>
<dbReference type="AlphaFoldDB" id="A0A5E7ARW3"/>
<organism evidence="2 3">
    <name type="scientific">Pseudomonas fluorescens</name>
    <dbReference type="NCBI Taxonomy" id="294"/>
    <lineage>
        <taxon>Bacteria</taxon>
        <taxon>Pseudomonadati</taxon>
        <taxon>Pseudomonadota</taxon>
        <taxon>Gammaproteobacteria</taxon>
        <taxon>Pseudomonadales</taxon>
        <taxon>Pseudomonadaceae</taxon>
        <taxon>Pseudomonas</taxon>
    </lineage>
</organism>
<protein>
    <submittedName>
        <fullName evidence="2">Uncharacterized protein</fullName>
    </submittedName>
</protein>
<reference evidence="2 3" key="1">
    <citation type="submission" date="2019-09" db="EMBL/GenBank/DDBJ databases">
        <authorList>
            <person name="Chandra G."/>
            <person name="Truman W A."/>
        </authorList>
    </citation>
    <scope>NUCLEOTIDE SEQUENCE [LARGE SCALE GENOMIC DNA]</scope>
    <source>
        <strain evidence="2">PS685</strain>
    </source>
</reference>
<feature type="region of interest" description="Disordered" evidence="1">
    <location>
        <begin position="1"/>
        <end position="27"/>
    </location>
</feature>
<evidence type="ECO:0000313" key="2">
    <source>
        <dbReference type="EMBL" id="VVN77193.1"/>
    </source>
</evidence>
<evidence type="ECO:0000313" key="3">
    <source>
        <dbReference type="Proteomes" id="UP000326437"/>
    </source>
</evidence>